<feature type="domain" description="NAD-dependent epimerase/dehydratase" evidence="3">
    <location>
        <begin position="16"/>
        <end position="237"/>
    </location>
</feature>
<gene>
    <name evidence="4" type="ORF">AYR66_11150</name>
</gene>
<dbReference type="Gene3D" id="3.90.25.10">
    <property type="entry name" value="UDP-galactose 4-epimerase, domain 1"/>
    <property type="match status" value="1"/>
</dbReference>
<dbReference type="RefSeq" id="WP_088706873.1">
    <property type="nucleotide sequence ID" value="NZ_LSTO01000001.1"/>
</dbReference>
<dbReference type="AlphaFoldDB" id="A0A254TBE1"/>
<evidence type="ECO:0000313" key="4">
    <source>
        <dbReference type="EMBL" id="OWW19976.1"/>
    </source>
</evidence>
<comment type="pathway">
    <text evidence="1">Bacterial outer membrane biogenesis; LPS O-antigen biosynthesis.</text>
</comment>
<dbReference type="Gene3D" id="3.40.50.720">
    <property type="entry name" value="NAD(P)-binding Rossmann-like Domain"/>
    <property type="match status" value="1"/>
</dbReference>
<keyword evidence="5" id="KW-1185">Reference proteome</keyword>
<evidence type="ECO:0000256" key="1">
    <source>
        <dbReference type="ARBA" id="ARBA00005125"/>
    </source>
</evidence>
<evidence type="ECO:0000259" key="3">
    <source>
        <dbReference type="Pfam" id="PF01370"/>
    </source>
</evidence>
<comment type="caution">
    <text evidence="4">The sequence shown here is derived from an EMBL/GenBank/DDBJ whole genome shotgun (WGS) entry which is preliminary data.</text>
</comment>
<dbReference type="EMBL" id="LSTO01000001">
    <property type="protein sequence ID" value="OWW19976.1"/>
    <property type="molecule type" value="Genomic_DNA"/>
</dbReference>
<evidence type="ECO:0000256" key="2">
    <source>
        <dbReference type="ARBA" id="ARBA00007637"/>
    </source>
</evidence>
<dbReference type="InterPro" id="IPR036291">
    <property type="entry name" value="NAD(P)-bd_dom_sf"/>
</dbReference>
<proteinExistence type="inferred from homology"/>
<dbReference type="OrthoDB" id="5295702at2"/>
<dbReference type="Pfam" id="PF01370">
    <property type="entry name" value="Epimerase"/>
    <property type="match status" value="1"/>
</dbReference>
<accession>A0A254TBE1</accession>
<dbReference type="InterPro" id="IPR001509">
    <property type="entry name" value="Epimerase_deHydtase"/>
</dbReference>
<name>A0A254TBE1_9BURK</name>
<dbReference type="PANTHER" id="PTHR43000">
    <property type="entry name" value="DTDP-D-GLUCOSE 4,6-DEHYDRATASE-RELATED"/>
    <property type="match status" value="1"/>
</dbReference>
<sequence>MASPSDQANAASRGCVLLTGANGFTGKYVRAELEAAGYTVVGALVGASRGPHEVTLDITSPDNCRRAMEKVRPDYLIHLAAISFVQHADADAFYRVNVIGTMNLLQALLDTGLSPRRAIVASSANVYGNATAGFIAEAQPPQPVNHYAVSKLAMEFMVKTLSDRLPIVISRPFNYTGVGQEPHFLVPKIVSHFVQRAPVIELGNLDIERDFSDVRMVAQAYRGLLEQDCAGQTVNICSGRPYSLRAILDTMQQIAGYDIDVRVNPAFVRQSDVKTLAGSPDKLRSLVANLQPIPLEETLRWMYSAGAAN</sequence>
<protein>
    <submittedName>
        <fullName evidence="4">GDP-mannose 4,6 dehydratase</fullName>
    </submittedName>
</protein>
<dbReference type="Proteomes" id="UP000197535">
    <property type="component" value="Unassembled WGS sequence"/>
</dbReference>
<comment type="similarity">
    <text evidence="2">Belongs to the NAD(P)-dependent epimerase/dehydratase family.</text>
</comment>
<organism evidence="4 5">
    <name type="scientific">Noviherbaspirillum denitrificans</name>
    <dbReference type="NCBI Taxonomy" id="1968433"/>
    <lineage>
        <taxon>Bacteria</taxon>
        <taxon>Pseudomonadati</taxon>
        <taxon>Pseudomonadota</taxon>
        <taxon>Betaproteobacteria</taxon>
        <taxon>Burkholderiales</taxon>
        <taxon>Oxalobacteraceae</taxon>
        <taxon>Noviherbaspirillum</taxon>
    </lineage>
</organism>
<evidence type="ECO:0000313" key="5">
    <source>
        <dbReference type="Proteomes" id="UP000197535"/>
    </source>
</evidence>
<reference evidence="4 5" key="1">
    <citation type="submission" date="2016-02" db="EMBL/GenBank/DDBJ databases">
        <authorList>
            <person name="Wen L."/>
            <person name="He K."/>
            <person name="Yang H."/>
        </authorList>
    </citation>
    <scope>NUCLEOTIDE SEQUENCE [LARGE SCALE GENOMIC DNA]</scope>
    <source>
        <strain evidence="4 5">TSA40</strain>
    </source>
</reference>
<dbReference type="SUPFAM" id="SSF51735">
    <property type="entry name" value="NAD(P)-binding Rossmann-fold domains"/>
    <property type="match status" value="1"/>
</dbReference>